<dbReference type="EC" id="3.1.4.-" evidence="6"/>
<feature type="binding site" evidence="4">
    <location>
        <position position="310"/>
    </location>
    <ligand>
        <name>AMP</name>
        <dbReference type="ChEBI" id="CHEBI:456215"/>
    </ligand>
</feature>
<evidence type="ECO:0000313" key="9">
    <source>
        <dbReference type="Proteomes" id="UP001378960"/>
    </source>
</evidence>
<feature type="binding site" evidence="5">
    <location>
        <position position="310"/>
    </location>
    <ligand>
        <name>Zn(2+)</name>
        <dbReference type="ChEBI" id="CHEBI:29105"/>
        <label>2</label>
    </ligand>
</feature>
<dbReference type="CDD" id="cd00077">
    <property type="entry name" value="HDc"/>
    <property type="match status" value="1"/>
</dbReference>
<gene>
    <name evidence="8" type="ORF">DAPK24_006270</name>
</gene>
<feature type="domain" description="PDEase" evidence="7">
    <location>
        <begin position="168"/>
        <end position="526"/>
    </location>
</feature>
<dbReference type="PANTHER" id="PTHR11347">
    <property type="entry name" value="CYCLIC NUCLEOTIDE PHOSPHODIESTERASE"/>
    <property type="match status" value="1"/>
</dbReference>
<dbReference type="SUPFAM" id="SSF109604">
    <property type="entry name" value="HD-domain/PDEase-like"/>
    <property type="match status" value="1"/>
</dbReference>
<feature type="binding site" evidence="4">
    <location>
        <position position="483"/>
    </location>
    <ligand>
        <name>AMP</name>
        <dbReference type="ChEBI" id="CHEBI:456215"/>
    </ligand>
</feature>
<accession>A0AAV5QZ24</accession>
<dbReference type="PROSITE" id="PS51845">
    <property type="entry name" value="PDEASE_I_2"/>
    <property type="match status" value="1"/>
</dbReference>
<evidence type="ECO:0000256" key="3">
    <source>
        <dbReference type="PIRSR" id="PIRSR623088-1"/>
    </source>
</evidence>
<feature type="binding site" evidence="4">
    <location>
        <position position="419"/>
    </location>
    <ligand>
        <name>AMP</name>
        <dbReference type="ChEBI" id="CHEBI:456215"/>
    </ligand>
</feature>
<dbReference type="GO" id="GO:0004114">
    <property type="term" value="F:3',5'-cyclic-nucleotide phosphodiesterase activity"/>
    <property type="evidence" value="ECO:0007669"/>
    <property type="project" value="InterPro"/>
</dbReference>
<feature type="binding site" evidence="4">
    <location>
        <begin position="267"/>
        <end position="271"/>
    </location>
    <ligand>
        <name>AMP</name>
        <dbReference type="ChEBI" id="CHEBI:456215"/>
    </ligand>
</feature>
<organism evidence="8 9">
    <name type="scientific">Pichia kluyveri</name>
    <name type="common">Yeast</name>
    <dbReference type="NCBI Taxonomy" id="36015"/>
    <lineage>
        <taxon>Eukaryota</taxon>
        <taxon>Fungi</taxon>
        <taxon>Dikarya</taxon>
        <taxon>Ascomycota</taxon>
        <taxon>Saccharomycotina</taxon>
        <taxon>Pichiomycetes</taxon>
        <taxon>Pichiales</taxon>
        <taxon>Pichiaceae</taxon>
        <taxon>Pichia</taxon>
    </lineage>
</organism>
<dbReference type="Gene3D" id="1.10.1300.10">
    <property type="entry name" value="3'5'-cyclic nucleotide phosphodiesterase, catalytic domain"/>
    <property type="match status" value="1"/>
</dbReference>
<feature type="binding site" evidence="5">
    <location>
        <position position="419"/>
    </location>
    <ligand>
        <name>Zn(2+)</name>
        <dbReference type="ChEBI" id="CHEBI:29105"/>
        <label>1</label>
    </ligand>
</feature>
<keyword evidence="9" id="KW-1185">Reference proteome</keyword>
<reference evidence="8 9" key="1">
    <citation type="journal article" date="2023" name="Elife">
        <title>Identification of key yeast species and microbe-microbe interactions impacting larval growth of Drosophila in the wild.</title>
        <authorList>
            <person name="Mure A."/>
            <person name="Sugiura Y."/>
            <person name="Maeda R."/>
            <person name="Honda K."/>
            <person name="Sakurai N."/>
            <person name="Takahashi Y."/>
            <person name="Watada M."/>
            <person name="Katoh T."/>
            <person name="Gotoh A."/>
            <person name="Gotoh Y."/>
            <person name="Taniguchi I."/>
            <person name="Nakamura K."/>
            <person name="Hayashi T."/>
            <person name="Katayama T."/>
            <person name="Uemura T."/>
            <person name="Hattori Y."/>
        </authorList>
    </citation>
    <scope>NUCLEOTIDE SEQUENCE [LARGE SCALE GENOMIC DNA]</scope>
    <source>
        <strain evidence="8 9">PK-24</strain>
    </source>
</reference>
<dbReference type="AlphaFoldDB" id="A0AAV5QZ24"/>
<dbReference type="PRINTS" id="PR00387">
    <property type="entry name" value="PDIESTERASE1"/>
</dbReference>
<dbReference type="SMART" id="SM00471">
    <property type="entry name" value="HDc"/>
    <property type="match status" value="1"/>
</dbReference>
<dbReference type="InterPro" id="IPR003607">
    <property type="entry name" value="HD/PDEase_dom"/>
</dbReference>
<proteinExistence type="inferred from homology"/>
<evidence type="ECO:0000256" key="4">
    <source>
        <dbReference type="PIRSR" id="PIRSR623088-2"/>
    </source>
</evidence>
<keyword evidence="1 5" id="KW-0479">Metal-binding</keyword>
<dbReference type="InterPro" id="IPR023088">
    <property type="entry name" value="PDEase"/>
</dbReference>
<name>A0AAV5QZ24_PICKL</name>
<protein>
    <recommendedName>
        <fullName evidence="6">Phosphodiesterase</fullName>
        <ecNumber evidence="6">3.1.4.-</ecNumber>
    </recommendedName>
</protein>
<evidence type="ECO:0000259" key="7">
    <source>
        <dbReference type="PROSITE" id="PS51845"/>
    </source>
</evidence>
<evidence type="ECO:0000313" key="8">
    <source>
        <dbReference type="EMBL" id="GMM44052.1"/>
    </source>
</evidence>
<comment type="caution">
    <text evidence="8">The sequence shown here is derived from an EMBL/GenBank/DDBJ whole genome shotgun (WGS) entry which is preliminary data.</text>
</comment>
<dbReference type="GO" id="GO:0007165">
    <property type="term" value="P:signal transduction"/>
    <property type="evidence" value="ECO:0007669"/>
    <property type="project" value="InterPro"/>
</dbReference>
<dbReference type="InterPro" id="IPR002073">
    <property type="entry name" value="PDEase_catalytic_dom"/>
</dbReference>
<dbReference type="PROSITE" id="PS00126">
    <property type="entry name" value="PDEASE_I_1"/>
    <property type="match status" value="1"/>
</dbReference>
<evidence type="ECO:0000256" key="5">
    <source>
        <dbReference type="PIRSR" id="PIRSR623088-3"/>
    </source>
</evidence>
<evidence type="ECO:0000256" key="6">
    <source>
        <dbReference type="RuleBase" id="RU363067"/>
    </source>
</evidence>
<feature type="binding site" evidence="5">
    <location>
        <position position="310"/>
    </location>
    <ligand>
        <name>Zn(2+)</name>
        <dbReference type="ChEBI" id="CHEBI:29105"/>
        <label>1</label>
    </ligand>
</feature>
<evidence type="ECO:0000256" key="1">
    <source>
        <dbReference type="ARBA" id="ARBA00022723"/>
    </source>
</evidence>
<feature type="binding site" evidence="5">
    <location>
        <position position="271"/>
    </location>
    <ligand>
        <name>Zn(2+)</name>
        <dbReference type="ChEBI" id="CHEBI:29105"/>
        <label>1</label>
    </ligand>
</feature>
<feature type="active site" description="Proton donor" evidence="3">
    <location>
        <position position="267"/>
    </location>
</feature>
<feature type="binding site" evidence="5">
    <location>
        <position position="309"/>
    </location>
    <ligand>
        <name>Zn(2+)</name>
        <dbReference type="ChEBI" id="CHEBI:29105"/>
        <label>1</label>
    </ligand>
</feature>
<dbReference type="EMBL" id="BTGB01000001">
    <property type="protein sequence ID" value="GMM44052.1"/>
    <property type="molecule type" value="Genomic_DNA"/>
</dbReference>
<comment type="similarity">
    <text evidence="6">Belongs to the cyclic nucleotide phosphodiesterase family.</text>
</comment>
<dbReference type="InterPro" id="IPR023174">
    <property type="entry name" value="PDEase_CS"/>
</dbReference>
<sequence>MSHHSHIISYGFNRGVTDTLNIPSFNSNIELFTYLLNYSTNIEINSQLVIYLNKSNKNINIDLFGNLLHYRFYYLYPIIIPCSEIIIEDKSSINDLINTRYKRILYWISSDIEKPFTIYTYIKENLPSIDKILLVDSLIDEEMSNTTTTNTSQNIYERLSDINRSIDNKRSFNQLLKERMFFDDELSKVQYRQLLNIPNNETYYKKLINSWEFNAFQFSSDELIYIAYIILVNHITNDNDENNSISNHLLSFLFFVRDNYRIGNPFHNFRHAIDVLQSTNYFINQLNLHNDKNINSIDIISLLFASLGHDIGHPGITNMYLQKNNCRFIYYYNKLSILENYHNTLFQNILQPFIKNIKLNLNLNLIKDAILATDMANHSKFVEKIPNEINKITTSKNNNNDNVKDDFTLLACLLIKCADISNVCRPIDISFKWGNSLTDEFEQISVLENTDKVENLPINVKNFNYNLLSSKLINDYPKLPNNQLFFINTFAKSFFEKISVSLPQLIFLHNTLSSNTIFWENHKEKKDS</sequence>
<dbReference type="Proteomes" id="UP001378960">
    <property type="component" value="Unassembled WGS sequence"/>
</dbReference>
<dbReference type="Pfam" id="PF00233">
    <property type="entry name" value="PDEase_I"/>
    <property type="match status" value="1"/>
</dbReference>
<evidence type="ECO:0000256" key="2">
    <source>
        <dbReference type="ARBA" id="ARBA00022801"/>
    </source>
</evidence>
<dbReference type="GO" id="GO:0046872">
    <property type="term" value="F:metal ion binding"/>
    <property type="evidence" value="ECO:0007669"/>
    <property type="project" value="UniProtKB-KW"/>
</dbReference>
<dbReference type="InterPro" id="IPR036971">
    <property type="entry name" value="PDEase_catalytic_dom_sf"/>
</dbReference>
<keyword evidence="2 6" id="KW-0378">Hydrolase</keyword>
<comment type="cofactor">
    <cofactor evidence="6">
        <name>a divalent metal cation</name>
        <dbReference type="ChEBI" id="CHEBI:60240"/>
    </cofactor>
    <text evidence="6">Binds 2 divalent metal cations per subunit. Site 1 may preferentially bind zinc ions, while site 2 has a preference for magnesium and/or manganese ions.</text>
</comment>